<reference evidence="1" key="1">
    <citation type="submission" date="2021-02" db="EMBL/GenBank/DDBJ databases">
        <authorList>
            <person name="Dougan E. K."/>
            <person name="Rhodes N."/>
            <person name="Thang M."/>
            <person name="Chan C."/>
        </authorList>
    </citation>
    <scope>NUCLEOTIDE SEQUENCE</scope>
</reference>
<accession>A0A813KVK2</accession>
<protein>
    <submittedName>
        <fullName evidence="1">Uncharacterized protein</fullName>
    </submittedName>
</protein>
<evidence type="ECO:0000313" key="2">
    <source>
        <dbReference type="Proteomes" id="UP000626109"/>
    </source>
</evidence>
<sequence length="130" mass="14907">STAARCLVYVRRGSGSDRLLDEVRRRVPSDLQEQIDRRNLEVLRARIEKVADDFGMCIQKLTSFKAPRETSDDPEPEPNAALKKAAWVRAEGGMGIARMFLLKSCWRAHIPWLPQELCPTAQPPDFRMHY</sequence>
<proteinExistence type="predicted"/>
<dbReference type="AlphaFoldDB" id="A0A813KVK2"/>
<feature type="non-terminal residue" evidence="1">
    <location>
        <position position="1"/>
    </location>
</feature>
<feature type="non-terminal residue" evidence="1">
    <location>
        <position position="130"/>
    </location>
</feature>
<gene>
    <name evidence="1" type="ORF">PGLA2088_LOCUS37276</name>
</gene>
<comment type="caution">
    <text evidence="1">The sequence shown here is derived from an EMBL/GenBank/DDBJ whole genome shotgun (WGS) entry which is preliminary data.</text>
</comment>
<dbReference type="EMBL" id="CAJNNW010032420">
    <property type="protein sequence ID" value="CAE8712967.1"/>
    <property type="molecule type" value="Genomic_DNA"/>
</dbReference>
<name>A0A813KVK2_POLGL</name>
<evidence type="ECO:0000313" key="1">
    <source>
        <dbReference type="EMBL" id="CAE8712967.1"/>
    </source>
</evidence>
<dbReference type="Proteomes" id="UP000626109">
    <property type="component" value="Unassembled WGS sequence"/>
</dbReference>
<organism evidence="1 2">
    <name type="scientific">Polarella glacialis</name>
    <name type="common">Dinoflagellate</name>
    <dbReference type="NCBI Taxonomy" id="89957"/>
    <lineage>
        <taxon>Eukaryota</taxon>
        <taxon>Sar</taxon>
        <taxon>Alveolata</taxon>
        <taxon>Dinophyceae</taxon>
        <taxon>Suessiales</taxon>
        <taxon>Suessiaceae</taxon>
        <taxon>Polarella</taxon>
    </lineage>
</organism>